<dbReference type="eggNOG" id="ENOG502T105">
    <property type="taxonomic scope" value="Eukaryota"/>
</dbReference>
<dbReference type="GeneID" id="4709041"/>
<dbReference type="OrthoDB" id="5425130at2759"/>
<feature type="compositionally biased region" description="Basic and acidic residues" evidence="1">
    <location>
        <begin position="1"/>
        <end position="10"/>
    </location>
</feature>
<feature type="compositionally biased region" description="Acidic residues" evidence="1">
    <location>
        <begin position="154"/>
        <end position="176"/>
    </location>
</feature>
<organism evidence="2 3">
    <name type="scientific">Aspergillus clavatus (strain ATCC 1007 / CBS 513.65 / DSM 816 / NCTC 3887 / NRRL 1 / QM 1276 / 107)</name>
    <dbReference type="NCBI Taxonomy" id="344612"/>
    <lineage>
        <taxon>Eukaryota</taxon>
        <taxon>Fungi</taxon>
        <taxon>Dikarya</taxon>
        <taxon>Ascomycota</taxon>
        <taxon>Pezizomycotina</taxon>
        <taxon>Eurotiomycetes</taxon>
        <taxon>Eurotiomycetidae</taxon>
        <taxon>Eurotiales</taxon>
        <taxon>Aspergillaceae</taxon>
        <taxon>Aspergillus</taxon>
        <taxon>Aspergillus subgen. Fumigati</taxon>
    </lineage>
</organism>
<dbReference type="Proteomes" id="UP000006701">
    <property type="component" value="Unassembled WGS sequence"/>
</dbReference>
<accession>A1C3V8</accession>
<dbReference type="KEGG" id="act:ACLA_057540"/>
<protein>
    <submittedName>
        <fullName evidence="2">Uncharacterized protein</fullName>
    </submittedName>
</protein>
<dbReference type="VEuPathDB" id="FungiDB:ACLA_057540"/>
<dbReference type="RefSeq" id="XP_001276524.1">
    <property type="nucleotide sequence ID" value="XM_001276523.1"/>
</dbReference>
<proteinExistence type="predicted"/>
<dbReference type="OMA" id="MAIFDSE"/>
<dbReference type="EMBL" id="DS026990">
    <property type="protein sequence ID" value="EAW15098.1"/>
    <property type="molecule type" value="Genomic_DNA"/>
</dbReference>
<sequence length="268" mass="29189">MAILDKDNRPRGLRVPSLSAFKSRKAVDSDSSSPSPPAPPTPVVPPPAATAAPAPAPVTSPHYPVRTDSAPSRPPRPQHDRELPPSPLSSLPAAPGPLGPEEIHPAFRNEIAAVRSHQYGPIPNGNTHNRPLPASLSSQRTPSSEESVQPDAGDPLEDFIPDPEPEPEPLDSESCEENNGPFTPPEIEPVIVPLNKLHFACYQEHQKMLPANNVWYSLPCMTCQKFDREMRYRCVFCCLRICAACHQGLQKCPNRSLAEFMSSMPGNP</sequence>
<evidence type="ECO:0000256" key="1">
    <source>
        <dbReference type="SAM" id="MobiDB-lite"/>
    </source>
</evidence>
<dbReference type="AlphaFoldDB" id="A1C3V8"/>
<reference evidence="2 3" key="1">
    <citation type="journal article" date="2008" name="PLoS Genet.">
        <title>Genomic islands in the pathogenic filamentous fungus Aspergillus fumigatus.</title>
        <authorList>
            <person name="Fedorova N.D."/>
            <person name="Khaldi N."/>
            <person name="Joardar V.S."/>
            <person name="Maiti R."/>
            <person name="Amedeo P."/>
            <person name="Anderson M.J."/>
            <person name="Crabtree J."/>
            <person name="Silva J.C."/>
            <person name="Badger J.H."/>
            <person name="Albarraq A."/>
            <person name="Angiuoli S."/>
            <person name="Bussey H."/>
            <person name="Bowyer P."/>
            <person name="Cotty P.J."/>
            <person name="Dyer P.S."/>
            <person name="Egan A."/>
            <person name="Galens K."/>
            <person name="Fraser-Liggett C.M."/>
            <person name="Haas B.J."/>
            <person name="Inman J.M."/>
            <person name="Kent R."/>
            <person name="Lemieux S."/>
            <person name="Malavazi I."/>
            <person name="Orvis J."/>
            <person name="Roemer T."/>
            <person name="Ronning C.M."/>
            <person name="Sundaram J.P."/>
            <person name="Sutton G."/>
            <person name="Turner G."/>
            <person name="Venter J.C."/>
            <person name="White O.R."/>
            <person name="Whitty B.R."/>
            <person name="Youngman P."/>
            <person name="Wolfe K.H."/>
            <person name="Goldman G.H."/>
            <person name="Wortman J.R."/>
            <person name="Jiang B."/>
            <person name="Denning D.W."/>
            <person name="Nierman W.C."/>
        </authorList>
    </citation>
    <scope>NUCLEOTIDE SEQUENCE [LARGE SCALE GENOMIC DNA]</scope>
    <source>
        <strain evidence="3">ATCC 1007 / CBS 513.65 / DSM 816 / NCTC 3887 / NRRL 1</strain>
    </source>
</reference>
<keyword evidence="3" id="KW-1185">Reference proteome</keyword>
<feature type="region of interest" description="Disordered" evidence="1">
    <location>
        <begin position="118"/>
        <end position="185"/>
    </location>
</feature>
<dbReference type="HOGENOM" id="CLU_980406_0_0_1"/>
<gene>
    <name evidence="2" type="ORF">ACLA_057540</name>
</gene>
<evidence type="ECO:0000313" key="2">
    <source>
        <dbReference type="EMBL" id="EAW15098.1"/>
    </source>
</evidence>
<name>A1C3V8_ASPCL</name>
<feature type="compositionally biased region" description="Pro residues" evidence="1">
    <location>
        <begin position="34"/>
        <end position="58"/>
    </location>
</feature>
<feature type="compositionally biased region" description="Polar residues" evidence="1">
    <location>
        <begin position="124"/>
        <end position="147"/>
    </location>
</feature>
<evidence type="ECO:0000313" key="3">
    <source>
        <dbReference type="Proteomes" id="UP000006701"/>
    </source>
</evidence>
<feature type="region of interest" description="Disordered" evidence="1">
    <location>
        <begin position="1"/>
        <end position="106"/>
    </location>
</feature>